<dbReference type="PROSITE" id="PS00211">
    <property type="entry name" value="ABC_TRANSPORTER_1"/>
    <property type="match status" value="1"/>
</dbReference>
<dbReference type="GO" id="GO:0016887">
    <property type="term" value="F:ATP hydrolysis activity"/>
    <property type="evidence" value="ECO:0007669"/>
    <property type="project" value="InterPro"/>
</dbReference>
<dbReference type="EMBL" id="JAERTX010000008">
    <property type="protein sequence ID" value="MBM9460357.1"/>
    <property type="molecule type" value="Genomic_DNA"/>
</dbReference>
<protein>
    <submittedName>
        <fullName evidence="5">ABC transporter ATP-binding protein</fullName>
    </submittedName>
</protein>
<evidence type="ECO:0000256" key="3">
    <source>
        <dbReference type="ARBA" id="ARBA00022840"/>
    </source>
</evidence>
<dbReference type="Proteomes" id="UP000663791">
    <property type="component" value="Unassembled WGS sequence"/>
</dbReference>
<evidence type="ECO:0000313" key="5">
    <source>
        <dbReference type="EMBL" id="MBM9460357.1"/>
    </source>
</evidence>
<gene>
    <name evidence="5" type="ORF">JK386_10620</name>
</gene>
<evidence type="ECO:0000259" key="4">
    <source>
        <dbReference type="PROSITE" id="PS50893"/>
    </source>
</evidence>
<dbReference type="InterPro" id="IPR027417">
    <property type="entry name" value="P-loop_NTPase"/>
</dbReference>
<dbReference type="Gene3D" id="3.40.50.300">
    <property type="entry name" value="P-loop containing nucleotide triphosphate hydrolases"/>
    <property type="match status" value="1"/>
</dbReference>
<dbReference type="InterPro" id="IPR003593">
    <property type="entry name" value="AAA+_ATPase"/>
</dbReference>
<proteinExistence type="predicted"/>
<dbReference type="PANTHER" id="PTHR42788:SF13">
    <property type="entry name" value="ALIPHATIC SULFONATES IMPORT ATP-BINDING PROTEIN SSUB"/>
    <property type="match status" value="1"/>
</dbReference>
<keyword evidence="2" id="KW-0547">Nucleotide-binding</keyword>
<dbReference type="SUPFAM" id="SSF52540">
    <property type="entry name" value="P-loop containing nucleoside triphosphate hydrolases"/>
    <property type="match status" value="1"/>
</dbReference>
<evidence type="ECO:0000256" key="2">
    <source>
        <dbReference type="ARBA" id="ARBA00022741"/>
    </source>
</evidence>
<dbReference type="Pfam" id="PF00005">
    <property type="entry name" value="ABC_tran"/>
    <property type="match status" value="1"/>
</dbReference>
<dbReference type="InterPro" id="IPR017871">
    <property type="entry name" value="ABC_transporter-like_CS"/>
</dbReference>
<organism evidence="5 6">
    <name type="scientific">Nocardioides faecalis</name>
    <dbReference type="NCBI Taxonomy" id="2803858"/>
    <lineage>
        <taxon>Bacteria</taxon>
        <taxon>Bacillati</taxon>
        <taxon>Actinomycetota</taxon>
        <taxon>Actinomycetes</taxon>
        <taxon>Propionibacteriales</taxon>
        <taxon>Nocardioidaceae</taxon>
        <taxon>Nocardioides</taxon>
    </lineage>
</organism>
<dbReference type="PROSITE" id="PS50893">
    <property type="entry name" value="ABC_TRANSPORTER_2"/>
    <property type="match status" value="1"/>
</dbReference>
<dbReference type="SMART" id="SM00382">
    <property type="entry name" value="AAA"/>
    <property type="match status" value="1"/>
</dbReference>
<dbReference type="GO" id="GO:0005524">
    <property type="term" value="F:ATP binding"/>
    <property type="evidence" value="ECO:0007669"/>
    <property type="project" value="UniProtKB-KW"/>
</dbReference>
<dbReference type="RefSeq" id="WP_205291666.1">
    <property type="nucleotide sequence ID" value="NZ_CP074406.1"/>
</dbReference>
<keyword evidence="1" id="KW-0813">Transport</keyword>
<keyword evidence="6" id="KW-1185">Reference proteome</keyword>
<dbReference type="CDD" id="cd03293">
    <property type="entry name" value="ABC_NrtD_SsuB_transporters"/>
    <property type="match status" value="1"/>
</dbReference>
<feature type="domain" description="ABC transporter" evidence="4">
    <location>
        <begin position="24"/>
        <end position="255"/>
    </location>
</feature>
<comment type="caution">
    <text evidence="5">The sequence shown here is derived from an EMBL/GenBank/DDBJ whole genome shotgun (WGS) entry which is preliminary data.</text>
</comment>
<dbReference type="PANTHER" id="PTHR42788">
    <property type="entry name" value="TAURINE IMPORT ATP-BINDING PROTEIN-RELATED"/>
    <property type="match status" value="1"/>
</dbReference>
<name>A0A938Y6Y5_9ACTN</name>
<accession>A0A938Y6Y5</accession>
<evidence type="ECO:0000313" key="6">
    <source>
        <dbReference type="Proteomes" id="UP000663791"/>
    </source>
</evidence>
<dbReference type="AlphaFoldDB" id="A0A938Y6Y5"/>
<reference evidence="5" key="1">
    <citation type="submission" date="2021-01" db="EMBL/GenBank/DDBJ databases">
        <title>Novel species in genus Nocardioides.</title>
        <authorList>
            <person name="Zhang G."/>
        </authorList>
    </citation>
    <scope>NUCLEOTIDE SEQUENCE</scope>
    <source>
        <strain evidence="5">Zg-536</strain>
    </source>
</reference>
<sequence>MSLTNTQPGDVRPDEVAAPVPAVLGVHGITKRYAPGSKPVLEDLTFEVQAGEIVCIVGPSGIGKTTLLKSIAGLHPVTSGRIEIDGVPISGPPRQMALVFQDYSRSLMPWLTVPKNVEMPLRRLKLGKKETVERRRAALEAVNLADADKKYPWQLSGGMQQRVAIARALAYQPEVLIMDEPFASVDAQTRFDLEDLTLSIRDNYNMTIVVVTHDIDEAVYLADRVIVLGGSPARVQTTIEVDLPSPRTQVTTRADQRFTSLRTEVLEVISRARPGTDLPG</sequence>
<keyword evidence="3 5" id="KW-0067">ATP-binding</keyword>
<dbReference type="InterPro" id="IPR050166">
    <property type="entry name" value="ABC_transporter_ATP-bind"/>
</dbReference>
<dbReference type="InterPro" id="IPR003439">
    <property type="entry name" value="ABC_transporter-like_ATP-bd"/>
</dbReference>
<evidence type="ECO:0000256" key="1">
    <source>
        <dbReference type="ARBA" id="ARBA00022448"/>
    </source>
</evidence>